<organism evidence="1">
    <name type="scientific">Arundo donax</name>
    <name type="common">Giant reed</name>
    <name type="synonym">Donax arundinaceus</name>
    <dbReference type="NCBI Taxonomy" id="35708"/>
    <lineage>
        <taxon>Eukaryota</taxon>
        <taxon>Viridiplantae</taxon>
        <taxon>Streptophyta</taxon>
        <taxon>Embryophyta</taxon>
        <taxon>Tracheophyta</taxon>
        <taxon>Spermatophyta</taxon>
        <taxon>Magnoliopsida</taxon>
        <taxon>Liliopsida</taxon>
        <taxon>Poales</taxon>
        <taxon>Poaceae</taxon>
        <taxon>PACMAD clade</taxon>
        <taxon>Arundinoideae</taxon>
        <taxon>Arundineae</taxon>
        <taxon>Arundo</taxon>
    </lineage>
</organism>
<reference evidence="1" key="2">
    <citation type="journal article" date="2015" name="Data Brief">
        <title>Shoot transcriptome of the giant reed, Arundo donax.</title>
        <authorList>
            <person name="Barrero R.A."/>
            <person name="Guerrero F.D."/>
            <person name="Moolhuijzen P."/>
            <person name="Goolsby J.A."/>
            <person name="Tidwell J."/>
            <person name="Bellgard S.E."/>
            <person name="Bellgard M.I."/>
        </authorList>
    </citation>
    <scope>NUCLEOTIDE SEQUENCE</scope>
    <source>
        <tissue evidence="1">Shoot tissue taken approximately 20 cm above the soil surface</tissue>
    </source>
</reference>
<protein>
    <submittedName>
        <fullName evidence="1">Uncharacterized protein</fullName>
    </submittedName>
</protein>
<evidence type="ECO:0000313" key="1">
    <source>
        <dbReference type="EMBL" id="JAD49530.1"/>
    </source>
</evidence>
<sequence length="36" mass="4152">MSYQIARNYVSVTNIWCIVFNVGSRELTCLVSSMEH</sequence>
<dbReference type="AlphaFoldDB" id="A0A0A9AKR7"/>
<reference evidence="1" key="1">
    <citation type="submission" date="2014-09" db="EMBL/GenBank/DDBJ databases">
        <authorList>
            <person name="Magalhaes I.L.F."/>
            <person name="Oliveira U."/>
            <person name="Santos F.R."/>
            <person name="Vidigal T.H.D.A."/>
            <person name="Brescovit A.D."/>
            <person name="Santos A.J."/>
        </authorList>
    </citation>
    <scope>NUCLEOTIDE SEQUENCE</scope>
    <source>
        <tissue evidence="1">Shoot tissue taken approximately 20 cm above the soil surface</tissue>
    </source>
</reference>
<name>A0A0A9AKR7_ARUDO</name>
<proteinExistence type="predicted"/>
<accession>A0A0A9AKR7</accession>
<dbReference type="EMBL" id="GBRH01248365">
    <property type="protein sequence ID" value="JAD49530.1"/>
    <property type="molecule type" value="Transcribed_RNA"/>
</dbReference>